<gene>
    <name evidence="4" type="ORF">Q5H92_17490</name>
</gene>
<feature type="compositionally biased region" description="Low complexity" evidence="1">
    <location>
        <begin position="125"/>
        <end position="134"/>
    </location>
</feature>
<keyword evidence="2" id="KW-0732">Signal</keyword>
<evidence type="ECO:0000259" key="3">
    <source>
        <dbReference type="Pfam" id="PF14129"/>
    </source>
</evidence>
<evidence type="ECO:0000256" key="2">
    <source>
        <dbReference type="SAM" id="SignalP"/>
    </source>
</evidence>
<feature type="signal peptide" evidence="2">
    <location>
        <begin position="1"/>
        <end position="24"/>
    </location>
</feature>
<organism evidence="4 5">
    <name type="scientific">Hymenobacter mellowenesis</name>
    <dbReference type="NCBI Taxonomy" id="3063995"/>
    <lineage>
        <taxon>Bacteria</taxon>
        <taxon>Pseudomonadati</taxon>
        <taxon>Bacteroidota</taxon>
        <taxon>Cytophagia</taxon>
        <taxon>Cytophagales</taxon>
        <taxon>Hymenobacteraceae</taxon>
        <taxon>Hymenobacter</taxon>
    </lineage>
</organism>
<dbReference type="RefSeq" id="WP_305012845.1">
    <property type="nucleotide sequence ID" value="NZ_JAUQSX010000009.1"/>
</dbReference>
<proteinExistence type="predicted"/>
<evidence type="ECO:0000313" key="4">
    <source>
        <dbReference type="EMBL" id="MDO7848164.1"/>
    </source>
</evidence>
<evidence type="ECO:0000313" key="5">
    <source>
        <dbReference type="Proteomes" id="UP001167796"/>
    </source>
</evidence>
<sequence length="147" mass="16028">MKIFRRCCLGLVLAPLLLALPACDRPEDAPPPADLLPREKMVRLLADLHVLEAQVESSRLPPDSGRALFLSQKKTLLWSREVTDSTFQRSYRYYGIHGKDLSEIYNSVVDTLSQRQSKLGPIIPPSATAPAAAATPPPPANAGTLAK</sequence>
<dbReference type="Proteomes" id="UP001167796">
    <property type="component" value="Unassembled WGS sequence"/>
</dbReference>
<evidence type="ECO:0000256" key="1">
    <source>
        <dbReference type="SAM" id="MobiDB-lite"/>
    </source>
</evidence>
<accession>A0ABT9AFR7</accession>
<dbReference type="InterPro" id="IPR025381">
    <property type="entry name" value="DUF4296"/>
</dbReference>
<name>A0ABT9AFR7_9BACT</name>
<dbReference type="EMBL" id="JAUQSX010000009">
    <property type="protein sequence ID" value="MDO7848164.1"/>
    <property type="molecule type" value="Genomic_DNA"/>
</dbReference>
<feature type="region of interest" description="Disordered" evidence="1">
    <location>
        <begin position="119"/>
        <end position="147"/>
    </location>
</feature>
<dbReference type="Pfam" id="PF14129">
    <property type="entry name" value="DUF4296"/>
    <property type="match status" value="1"/>
</dbReference>
<reference evidence="4" key="1">
    <citation type="submission" date="2023-07" db="EMBL/GenBank/DDBJ databases">
        <authorList>
            <person name="Kim M.K."/>
        </authorList>
    </citation>
    <scope>NUCLEOTIDE SEQUENCE</scope>
    <source>
        <strain evidence="4">M29</strain>
    </source>
</reference>
<comment type="caution">
    <text evidence="4">The sequence shown here is derived from an EMBL/GenBank/DDBJ whole genome shotgun (WGS) entry which is preliminary data.</text>
</comment>
<feature type="domain" description="DUF4296" evidence="3">
    <location>
        <begin position="32"/>
        <end position="117"/>
    </location>
</feature>
<protein>
    <submittedName>
        <fullName evidence="4">DUF4296 domain-containing protein</fullName>
    </submittedName>
</protein>
<feature type="chain" id="PRO_5047453491" evidence="2">
    <location>
        <begin position="25"/>
        <end position="147"/>
    </location>
</feature>
<keyword evidence="5" id="KW-1185">Reference proteome</keyword>